<dbReference type="Proteomes" id="UP000639338">
    <property type="component" value="Unassembled WGS sequence"/>
</dbReference>
<evidence type="ECO:0000313" key="3">
    <source>
        <dbReference type="Proteomes" id="UP000639338"/>
    </source>
</evidence>
<evidence type="ECO:0000256" key="1">
    <source>
        <dbReference type="SAM" id="Phobius"/>
    </source>
</evidence>
<reference evidence="2 3" key="1">
    <citation type="submission" date="2020-08" db="EMBL/GenBank/DDBJ databases">
        <title>Aphidius gifuensis genome sequencing and assembly.</title>
        <authorList>
            <person name="Du Z."/>
        </authorList>
    </citation>
    <scope>NUCLEOTIDE SEQUENCE [LARGE SCALE GENOMIC DNA]</scope>
    <source>
        <strain evidence="2">YNYX2018</strain>
        <tissue evidence="2">Adults</tissue>
    </source>
</reference>
<dbReference type="EMBL" id="JACMRX010000003">
    <property type="protein sequence ID" value="KAF7992903.1"/>
    <property type="molecule type" value="Genomic_DNA"/>
</dbReference>
<accession>A0A834XUU2</accession>
<keyword evidence="1" id="KW-0812">Transmembrane</keyword>
<evidence type="ECO:0000313" key="2">
    <source>
        <dbReference type="EMBL" id="KAF7992903.1"/>
    </source>
</evidence>
<keyword evidence="1" id="KW-0472">Membrane</keyword>
<keyword evidence="3" id="KW-1185">Reference proteome</keyword>
<protein>
    <submittedName>
        <fullName evidence="2">Uncharacterized protein</fullName>
    </submittedName>
</protein>
<feature type="transmembrane region" description="Helical" evidence="1">
    <location>
        <begin position="12"/>
        <end position="29"/>
    </location>
</feature>
<organism evidence="2 3">
    <name type="scientific">Aphidius gifuensis</name>
    <name type="common">Parasitoid wasp</name>
    <dbReference type="NCBI Taxonomy" id="684658"/>
    <lineage>
        <taxon>Eukaryota</taxon>
        <taxon>Metazoa</taxon>
        <taxon>Ecdysozoa</taxon>
        <taxon>Arthropoda</taxon>
        <taxon>Hexapoda</taxon>
        <taxon>Insecta</taxon>
        <taxon>Pterygota</taxon>
        <taxon>Neoptera</taxon>
        <taxon>Endopterygota</taxon>
        <taxon>Hymenoptera</taxon>
        <taxon>Apocrita</taxon>
        <taxon>Ichneumonoidea</taxon>
        <taxon>Braconidae</taxon>
        <taxon>Aphidiinae</taxon>
        <taxon>Aphidius</taxon>
    </lineage>
</organism>
<name>A0A834XUU2_APHGI</name>
<keyword evidence="1" id="KW-1133">Transmembrane helix</keyword>
<dbReference type="OrthoDB" id="6578546at2759"/>
<gene>
    <name evidence="2" type="ORF">HCN44_005684</name>
</gene>
<sequence>MGVNPLKWKFRTLMYVTLALFAIYIFLIYKKNHTVVFEFNVKNVEPEVVWEFVADFSNMLKLNPTIEEFNIIDESGNFDHWKYSVEYKEHLSHLPSIRNTGLGHFSVLQEGNTYFIRSNHKTCFFSSFDCVNSVSEFKFYSSGEHTTCIETVEYECPIVFSKFCHNEVMIQRNHIMNNLQKHFSMLNIRTAKDD</sequence>
<dbReference type="SUPFAM" id="SSF55961">
    <property type="entry name" value="Bet v1-like"/>
    <property type="match status" value="1"/>
</dbReference>
<dbReference type="AlphaFoldDB" id="A0A834XUU2"/>
<proteinExistence type="predicted"/>
<comment type="caution">
    <text evidence="2">The sequence shown here is derived from an EMBL/GenBank/DDBJ whole genome shotgun (WGS) entry which is preliminary data.</text>
</comment>